<gene>
    <name evidence="2" type="ORF">Krac_7406</name>
</gene>
<evidence type="ECO:0000259" key="1">
    <source>
        <dbReference type="PROSITE" id="PS50995"/>
    </source>
</evidence>
<dbReference type="OrthoDB" id="4463574at2"/>
<dbReference type="Pfam" id="PF01047">
    <property type="entry name" value="MarR"/>
    <property type="match status" value="1"/>
</dbReference>
<keyword evidence="3" id="KW-1185">Reference proteome</keyword>
<accession>D6TS56</accession>
<comment type="caution">
    <text evidence="2">The sequence shown here is derived from an EMBL/GenBank/DDBJ whole genome shotgun (WGS) entry which is preliminary data.</text>
</comment>
<dbReference type="InterPro" id="IPR039422">
    <property type="entry name" value="MarR/SlyA-like"/>
</dbReference>
<evidence type="ECO:0000313" key="3">
    <source>
        <dbReference type="Proteomes" id="UP000004508"/>
    </source>
</evidence>
<dbReference type="InParanoid" id="D6TS56"/>
<name>D6TS56_KTERA</name>
<dbReference type="GO" id="GO:0003700">
    <property type="term" value="F:DNA-binding transcription factor activity"/>
    <property type="evidence" value="ECO:0007669"/>
    <property type="project" value="InterPro"/>
</dbReference>
<dbReference type="RefSeq" id="WP_007910164.1">
    <property type="nucleotide sequence ID" value="NZ_ADVG01000002.1"/>
</dbReference>
<dbReference type="Gene3D" id="1.10.10.10">
    <property type="entry name" value="Winged helix-like DNA-binding domain superfamily/Winged helix DNA-binding domain"/>
    <property type="match status" value="1"/>
</dbReference>
<dbReference type="PANTHER" id="PTHR33164:SF57">
    <property type="entry name" value="MARR-FAMILY TRANSCRIPTIONAL REGULATOR"/>
    <property type="match status" value="1"/>
</dbReference>
<dbReference type="AlphaFoldDB" id="D6TS56"/>
<dbReference type="STRING" id="485913.Krac_7406"/>
<dbReference type="GO" id="GO:0006950">
    <property type="term" value="P:response to stress"/>
    <property type="evidence" value="ECO:0007669"/>
    <property type="project" value="TreeGrafter"/>
</dbReference>
<reference evidence="2 3" key="1">
    <citation type="journal article" date="2011" name="Stand. Genomic Sci.">
        <title>Non-contiguous finished genome sequence and contextual data of the filamentous soil bacterium Ktedonobacter racemifer type strain (SOSP1-21).</title>
        <authorList>
            <person name="Chang Y.J."/>
            <person name="Land M."/>
            <person name="Hauser L."/>
            <person name="Chertkov O."/>
            <person name="Del Rio T.G."/>
            <person name="Nolan M."/>
            <person name="Copeland A."/>
            <person name="Tice H."/>
            <person name="Cheng J.F."/>
            <person name="Lucas S."/>
            <person name="Han C."/>
            <person name="Goodwin L."/>
            <person name="Pitluck S."/>
            <person name="Ivanova N."/>
            <person name="Ovchinikova G."/>
            <person name="Pati A."/>
            <person name="Chen A."/>
            <person name="Palaniappan K."/>
            <person name="Mavromatis K."/>
            <person name="Liolios K."/>
            <person name="Brettin T."/>
            <person name="Fiebig A."/>
            <person name="Rohde M."/>
            <person name="Abt B."/>
            <person name="Goker M."/>
            <person name="Detter J.C."/>
            <person name="Woyke T."/>
            <person name="Bristow J."/>
            <person name="Eisen J.A."/>
            <person name="Markowitz V."/>
            <person name="Hugenholtz P."/>
            <person name="Kyrpides N.C."/>
            <person name="Klenk H.P."/>
            <person name="Lapidus A."/>
        </authorList>
    </citation>
    <scope>NUCLEOTIDE SEQUENCE [LARGE SCALE GENOMIC DNA]</scope>
    <source>
        <strain evidence="3">DSM 44963</strain>
    </source>
</reference>
<sequence>MDRENDSVEAVEHAITILSRTLESAQKERTLTLSAYLLLGEIVQNGGPLGINVLAQALQLDISTISRQVAALESSGLAERFPDPVDARVSLLQITDLGQARFQEAHKMRYSLFSELFENWPEEDRRQFGIYLERFNQAIRQRRNRQTHASRDGIGPV</sequence>
<protein>
    <submittedName>
        <fullName evidence="2">Transcriptional regulator, MarR family</fullName>
    </submittedName>
</protein>
<dbReference type="PRINTS" id="PR00598">
    <property type="entry name" value="HTHMARR"/>
</dbReference>
<dbReference type="PANTHER" id="PTHR33164">
    <property type="entry name" value="TRANSCRIPTIONAL REGULATOR, MARR FAMILY"/>
    <property type="match status" value="1"/>
</dbReference>
<dbReference type="Proteomes" id="UP000004508">
    <property type="component" value="Unassembled WGS sequence"/>
</dbReference>
<dbReference type="InterPro" id="IPR036388">
    <property type="entry name" value="WH-like_DNA-bd_sf"/>
</dbReference>
<dbReference type="InterPro" id="IPR000835">
    <property type="entry name" value="HTH_MarR-typ"/>
</dbReference>
<feature type="domain" description="HTH marR-type" evidence="1">
    <location>
        <begin position="4"/>
        <end position="137"/>
    </location>
</feature>
<evidence type="ECO:0000313" key="2">
    <source>
        <dbReference type="EMBL" id="EFH86129.1"/>
    </source>
</evidence>
<dbReference type="EMBL" id="ADVG01000002">
    <property type="protein sequence ID" value="EFH86129.1"/>
    <property type="molecule type" value="Genomic_DNA"/>
</dbReference>
<proteinExistence type="predicted"/>
<dbReference type="SMART" id="SM00347">
    <property type="entry name" value="HTH_MARR"/>
    <property type="match status" value="1"/>
</dbReference>
<organism evidence="2 3">
    <name type="scientific">Ktedonobacter racemifer DSM 44963</name>
    <dbReference type="NCBI Taxonomy" id="485913"/>
    <lineage>
        <taxon>Bacteria</taxon>
        <taxon>Bacillati</taxon>
        <taxon>Chloroflexota</taxon>
        <taxon>Ktedonobacteria</taxon>
        <taxon>Ktedonobacterales</taxon>
        <taxon>Ktedonobacteraceae</taxon>
        <taxon>Ktedonobacter</taxon>
    </lineage>
</organism>
<dbReference type="PROSITE" id="PS50995">
    <property type="entry name" value="HTH_MARR_2"/>
    <property type="match status" value="1"/>
</dbReference>
<dbReference type="eggNOG" id="COG1846">
    <property type="taxonomic scope" value="Bacteria"/>
</dbReference>
<dbReference type="FunCoup" id="D6TS56">
    <property type="interactions" value="44"/>
</dbReference>
<dbReference type="SUPFAM" id="SSF46785">
    <property type="entry name" value="Winged helix' DNA-binding domain"/>
    <property type="match status" value="1"/>
</dbReference>
<dbReference type="InterPro" id="IPR036390">
    <property type="entry name" value="WH_DNA-bd_sf"/>
</dbReference>